<gene>
    <name evidence="2" type="ORF">PCASD_17278</name>
</gene>
<evidence type="ECO:0000256" key="1">
    <source>
        <dbReference type="SAM" id="MobiDB-lite"/>
    </source>
</evidence>
<organism evidence="2 3">
    <name type="scientific">Puccinia coronata f. sp. avenae</name>
    <dbReference type="NCBI Taxonomy" id="200324"/>
    <lineage>
        <taxon>Eukaryota</taxon>
        <taxon>Fungi</taxon>
        <taxon>Dikarya</taxon>
        <taxon>Basidiomycota</taxon>
        <taxon>Pucciniomycotina</taxon>
        <taxon>Pucciniomycetes</taxon>
        <taxon>Pucciniales</taxon>
        <taxon>Pucciniaceae</taxon>
        <taxon>Puccinia</taxon>
    </lineage>
</organism>
<comment type="caution">
    <text evidence="2">The sequence shown here is derived from an EMBL/GenBank/DDBJ whole genome shotgun (WGS) entry which is preliminary data.</text>
</comment>
<accession>A0A2N5U9E4</accession>
<sequence>MGQFDHMAQQPSRCPRLDGGVNYGHFDPQGGPSNYRRGPIAVRHPGILTTWHHGRHLDNMAPWPSGCPMPDGGINVAWETNQARWLIKLGVQSSQSKHLKRKTLLLKIHWSRGSNLTEVTDDMIVGFKPPAMNHEGAIIKKEPNMSNEPNPKNTPHQVHLDFFLYANQQILMDRPCNLKYGEIGYDKLIPREFIPLMEIILNGLTAEQFKGQVSSHLSAHVRYLPVWLIIEEAEEARALEWTYRVQDCVNEDLAFTEERKISGYGDDGFPKFLVVAQASSRMARIHVDLSMARPLPEPMTDASDMEEDQLATLPCEPSVNHTGTRIHLLDENDLLMPDFLAFCKIPRRNPKIWKLLEHHEFHHWLAFQGVTKLDLRRLGFTFGAVQLLHAGVIHYERFLASSESN</sequence>
<evidence type="ECO:0000313" key="2">
    <source>
        <dbReference type="EMBL" id="PLW34298.1"/>
    </source>
</evidence>
<feature type="region of interest" description="Disordered" evidence="1">
    <location>
        <begin position="1"/>
        <end position="34"/>
    </location>
</feature>
<protein>
    <submittedName>
        <fullName evidence="2">Uncharacterized protein</fullName>
    </submittedName>
</protein>
<dbReference type="AlphaFoldDB" id="A0A2N5U9E4"/>
<reference evidence="2 3" key="1">
    <citation type="submission" date="2017-11" db="EMBL/GenBank/DDBJ databases">
        <title>De novo assembly and phasing of dikaryotic genomes from two isolates of Puccinia coronata f. sp. avenae, the causal agent of oat crown rust.</title>
        <authorList>
            <person name="Miller M.E."/>
            <person name="Zhang Y."/>
            <person name="Omidvar V."/>
            <person name="Sperschneider J."/>
            <person name="Schwessinger B."/>
            <person name="Raley C."/>
            <person name="Palmer J.M."/>
            <person name="Garnica D."/>
            <person name="Upadhyaya N."/>
            <person name="Rathjen J."/>
            <person name="Taylor J.M."/>
            <person name="Park R.F."/>
            <person name="Dodds P.N."/>
            <person name="Hirsch C.D."/>
            <person name="Kianian S.F."/>
            <person name="Figueroa M."/>
        </authorList>
    </citation>
    <scope>NUCLEOTIDE SEQUENCE [LARGE SCALE GENOMIC DNA]</scope>
    <source>
        <strain evidence="2">12SD80</strain>
    </source>
</reference>
<dbReference type="Proteomes" id="UP000235392">
    <property type="component" value="Unassembled WGS sequence"/>
</dbReference>
<proteinExistence type="predicted"/>
<name>A0A2N5U9E4_9BASI</name>
<dbReference type="EMBL" id="PGCI01000200">
    <property type="protein sequence ID" value="PLW34298.1"/>
    <property type="molecule type" value="Genomic_DNA"/>
</dbReference>
<evidence type="ECO:0000313" key="3">
    <source>
        <dbReference type="Proteomes" id="UP000235392"/>
    </source>
</evidence>